<feature type="compositionally biased region" description="Low complexity" evidence="4">
    <location>
        <begin position="108"/>
        <end position="127"/>
    </location>
</feature>
<dbReference type="FunFam" id="3.30.30.170:FF:000001">
    <property type="entry name" value="Eukaryotic translation initiation factor 2 subunit"/>
    <property type="match status" value="1"/>
</dbReference>
<dbReference type="Proteomes" id="UP000308652">
    <property type="component" value="Unassembled WGS sequence"/>
</dbReference>
<dbReference type="InterPro" id="IPR016190">
    <property type="entry name" value="Transl_init_fac_IF2/IF5_Zn-bd"/>
</dbReference>
<dbReference type="Gene3D" id="3.30.30.170">
    <property type="match status" value="1"/>
</dbReference>
<dbReference type="InterPro" id="IPR045196">
    <property type="entry name" value="IF2/IF5"/>
</dbReference>
<sequence>MASEEPLFDPSLKKRKKKIVAFTEDPLGADADPTVPAPDTIDTTTISGEKVDLGPVTAHERMKAELGDDAEPKNEKEEKDDLKAMFGDLKKKKKKKEIPMDFGDDSGTSTPAPESSTSAPAPSAAIPDDLDFSDLKKKKKSSKKKATFDLEAFEKELNDSKTKDESAPAGEEEGEAPDGSHLDQIDETELGEDPFAVANDAPVSVDAGTEAWLKSDRDYTYQELLTRFYASLHAANPALLSSSSQKRYTIAPPQLFREGNKKSIFANVGDICKRMHRQPEHVIQFLFSEMGTTGSVDGAGRLVIKGRFQQKQVENVLRRYIVEYVSCKTCKSPDTLLTKENRIFFMACEACGSRRSVNPIKSGFQAQVGKRSKNKTG</sequence>
<dbReference type="GO" id="GO:0001731">
    <property type="term" value="P:formation of translation preinitiation complex"/>
    <property type="evidence" value="ECO:0007669"/>
    <property type="project" value="TreeGrafter"/>
</dbReference>
<dbReference type="STRING" id="68775.A0A5C3LJ62"/>
<feature type="domain" description="Translation initiation factor IF2/IF5" evidence="5">
    <location>
        <begin position="245"/>
        <end position="354"/>
    </location>
</feature>
<dbReference type="SMART" id="SM00653">
    <property type="entry name" value="eIF2B_5"/>
    <property type="match status" value="1"/>
</dbReference>
<evidence type="ECO:0000256" key="3">
    <source>
        <dbReference type="ARBA" id="ARBA00022917"/>
    </source>
</evidence>
<name>A0A5C3LJ62_9AGAR</name>
<evidence type="ECO:0000259" key="5">
    <source>
        <dbReference type="SMART" id="SM00653"/>
    </source>
</evidence>
<dbReference type="InterPro" id="IPR016189">
    <property type="entry name" value="Transl_init_fac_IF2/IF5_N"/>
</dbReference>
<dbReference type="GO" id="GO:0005850">
    <property type="term" value="C:eukaryotic translation initiation factor 2 complex"/>
    <property type="evidence" value="ECO:0007669"/>
    <property type="project" value="TreeGrafter"/>
</dbReference>
<organism evidence="6 7">
    <name type="scientific">Crucibulum laeve</name>
    <dbReference type="NCBI Taxonomy" id="68775"/>
    <lineage>
        <taxon>Eukaryota</taxon>
        <taxon>Fungi</taxon>
        <taxon>Dikarya</taxon>
        <taxon>Basidiomycota</taxon>
        <taxon>Agaricomycotina</taxon>
        <taxon>Agaricomycetes</taxon>
        <taxon>Agaricomycetidae</taxon>
        <taxon>Agaricales</taxon>
        <taxon>Agaricineae</taxon>
        <taxon>Nidulariaceae</taxon>
        <taxon>Crucibulum</taxon>
    </lineage>
</organism>
<dbReference type="GO" id="GO:0003743">
    <property type="term" value="F:translation initiation factor activity"/>
    <property type="evidence" value="ECO:0007669"/>
    <property type="project" value="UniProtKB-KW"/>
</dbReference>
<feature type="region of interest" description="Disordered" evidence="4">
    <location>
        <begin position="23"/>
        <end position="183"/>
    </location>
</feature>
<keyword evidence="3" id="KW-0648">Protein biosynthesis</keyword>
<dbReference type="InterPro" id="IPR002735">
    <property type="entry name" value="Transl_init_fac_IF2/IF5_dom"/>
</dbReference>
<feature type="compositionally biased region" description="Basic and acidic residues" evidence="4">
    <location>
        <begin position="146"/>
        <end position="166"/>
    </location>
</feature>
<evidence type="ECO:0000256" key="1">
    <source>
        <dbReference type="ARBA" id="ARBA00010397"/>
    </source>
</evidence>
<evidence type="ECO:0000313" key="7">
    <source>
        <dbReference type="Proteomes" id="UP000308652"/>
    </source>
</evidence>
<dbReference type="PANTHER" id="PTHR23001">
    <property type="entry name" value="EUKARYOTIC TRANSLATION INITIATION FACTOR"/>
    <property type="match status" value="1"/>
</dbReference>
<dbReference type="Pfam" id="PF01873">
    <property type="entry name" value="eIF-5_eIF-2B"/>
    <property type="match status" value="1"/>
</dbReference>
<proteinExistence type="inferred from homology"/>
<feature type="compositionally biased region" description="Basic and acidic residues" evidence="4">
    <location>
        <begin position="58"/>
        <end position="83"/>
    </location>
</feature>
<evidence type="ECO:0000256" key="2">
    <source>
        <dbReference type="ARBA" id="ARBA00022540"/>
    </source>
</evidence>
<dbReference type="GO" id="GO:0031369">
    <property type="term" value="F:translation initiation factor binding"/>
    <property type="evidence" value="ECO:0007669"/>
    <property type="project" value="TreeGrafter"/>
</dbReference>
<keyword evidence="2 6" id="KW-0396">Initiation factor</keyword>
<evidence type="ECO:0000313" key="6">
    <source>
        <dbReference type="EMBL" id="TFK32253.1"/>
    </source>
</evidence>
<dbReference type="SUPFAM" id="SSF100966">
    <property type="entry name" value="Translation initiation factor 2 beta, aIF2beta, N-terminal domain"/>
    <property type="match status" value="1"/>
</dbReference>
<accession>A0A5C3LJ62</accession>
<dbReference type="PANTHER" id="PTHR23001:SF3">
    <property type="entry name" value="EUKARYOTIC TRANSLATION INITIATION FACTOR 2 SUBUNIT 2"/>
    <property type="match status" value="1"/>
</dbReference>
<dbReference type="EMBL" id="ML213680">
    <property type="protein sequence ID" value="TFK32253.1"/>
    <property type="molecule type" value="Genomic_DNA"/>
</dbReference>
<keyword evidence="7" id="KW-1185">Reference proteome</keyword>
<dbReference type="SUPFAM" id="SSF75689">
    <property type="entry name" value="Zinc-binding domain of translation initiation factor 2 beta"/>
    <property type="match status" value="1"/>
</dbReference>
<evidence type="ECO:0000256" key="4">
    <source>
        <dbReference type="SAM" id="MobiDB-lite"/>
    </source>
</evidence>
<feature type="compositionally biased region" description="Basic residues" evidence="4">
    <location>
        <begin position="136"/>
        <end position="145"/>
    </location>
</feature>
<dbReference type="AlphaFoldDB" id="A0A5C3LJ62"/>
<dbReference type="OrthoDB" id="10255414at2759"/>
<reference evidence="6 7" key="1">
    <citation type="journal article" date="2019" name="Nat. Ecol. Evol.">
        <title>Megaphylogeny resolves global patterns of mushroom evolution.</title>
        <authorList>
            <person name="Varga T."/>
            <person name="Krizsan K."/>
            <person name="Foldi C."/>
            <person name="Dima B."/>
            <person name="Sanchez-Garcia M."/>
            <person name="Sanchez-Ramirez S."/>
            <person name="Szollosi G.J."/>
            <person name="Szarkandi J.G."/>
            <person name="Papp V."/>
            <person name="Albert L."/>
            <person name="Andreopoulos W."/>
            <person name="Angelini C."/>
            <person name="Antonin V."/>
            <person name="Barry K.W."/>
            <person name="Bougher N.L."/>
            <person name="Buchanan P."/>
            <person name="Buyck B."/>
            <person name="Bense V."/>
            <person name="Catcheside P."/>
            <person name="Chovatia M."/>
            <person name="Cooper J."/>
            <person name="Damon W."/>
            <person name="Desjardin D."/>
            <person name="Finy P."/>
            <person name="Geml J."/>
            <person name="Haridas S."/>
            <person name="Hughes K."/>
            <person name="Justo A."/>
            <person name="Karasinski D."/>
            <person name="Kautmanova I."/>
            <person name="Kiss B."/>
            <person name="Kocsube S."/>
            <person name="Kotiranta H."/>
            <person name="LaButti K.M."/>
            <person name="Lechner B.E."/>
            <person name="Liimatainen K."/>
            <person name="Lipzen A."/>
            <person name="Lukacs Z."/>
            <person name="Mihaltcheva S."/>
            <person name="Morgado L.N."/>
            <person name="Niskanen T."/>
            <person name="Noordeloos M.E."/>
            <person name="Ohm R.A."/>
            <person name="Ortiz-Santana B."/>
            <person name="Ovrebo C."/>
            <person name="Racz N."/>
            <person name="Riley R."/>
            <person name="Savchenko A."/>
            <person name="Shiryaev A."/>
            <person name="Soop K."/>
            <person name="Spirin V."/>
            <person name="Szebenyi C."/>
            <person name="Tomsovsky M."/>
            <person name="Tulloss R.E."/>
            <person name="Uehling J."/>
            <person name="Grigoriev I.V."/>
            <person name="Vagvolgyi C."/>
            <person name="Papp T."/>
            <person name="Martin F.M."/>
            <person name="Miettinen O."/>
            <person name="Hibbett D.S."/>
            <person name="Nagy L.G."/>
        </authorList>
    </citation>
    <scope>NUCLEOTIDE SEQUENCE [LARGE SCALE GENOMIC DNA]</scope>
    <source>
        <strain evidence="6 7">CBS 166.37</strain>
    </source>
</reference>
<gene>
    <name evidence="6" type="ORF">BDQ12DRAFT_692715</name>
</gene>
<protein>
    <submittedName>
        <fullName evidence="6">Translation initiation factor</fullName>
    </submittedName>
</protein>
<comment type="similarity">
    <text evidence="1">Belongs to the eIF-2-beta/eIF-5 family.</text>
</comment>
<dbReference type="GO" id="GO:0003729">
    <property type="term" value="F:mRNA binding"/>
    <property type="evidence" value="ECO:0007669"/>
    <property type="project" value="TreeGrafter"/>
</dbReference>